<dbReference type="AlphaFoldDB" id="A0A9P6XZB8"/>
<comment type="caution">
    <text evidence="2">The sequence shown here is derived from an EMBL/GenBank/DDBJ whole genome shotgun (WGS) entry which is preliminary data.</text>
</comment>
<dbReference type="GO" id="GO:0039694">
    <property type="term" value="P:viral RNA genome replication"/>
    <property type="evidence" value="ECO:0007669"/>
    <property type="project" value="InterPro"/>
</dbReference>
<dbReference type="Proteomes" id="UP000740926">
    <property type="component" value="Unassembled WGS sequence"/>
</dbReference>
<dbReference type="SUPFAM" id="SSF56672">
    <property type="entry name" value="DNA/RNA polymerases"/>
    <property type="match status" value="1"/>
</dbReference>
<sequence>MNARVSPQFEILTRRLLDLLGPEVQMLIGKSIPELEKFINDNVYFGGEFPTWGDADGSKFDKLQQEFALLCELYLYKLLGWRGFDFDKWFEAVDHKSMLSYRAKLRLQLAFQRSSGNRNTALGNSIVMLLAVFSKVNIEYDQLLCAINLGDDITFAIHGPINLDGFDDAVGGIF</sequence>
<protein>
    <recommendedName>
        <fullName evidence="1">RdRp catalytic domain-containing protein</fullName>
    </recommendedName>
</protein>
<evidence type="ECO:0000313" key="3">
    <source>
        <dbReference type="Proteomes" id="UP000740926"/>
    </source>
</evidence>
<dbReference type="InterPro" id="IPR001788">
    <property type="entry name" value="RNA-dep_RNA_pol_alsuvir"/>
</dbReference>
<dbReference type="InterPro" id="IPR007094">
    <property type="entry name" value="RNA-dir_pol_PSvirus"/>
</dbReference>
<feature type="domain" description="RdRp catalytic" evidence="1">
    <location>
        <begin position="50"/>
        <end position="165"/>
    </location>
</feature>
<evidence type="ECO:0000313" key="2">
    <source>
        <dbReference type="EMBL" id="KAG1535255.1"/>
    </source>
</evidence>
<dbReference type="InterPro" id="IPR043502">
    <property type="entry name" value="DNA/RNA_pol_sf"/>
</dbReference>
<dbReference type="GO" id="GO:0003723">
    <property type="term" value="F:RNA binding"/>
    <property type="evidence" value="ECO:0007669"/>
    <property type="project" value="InterPro"/>
</dbReference>
<gene>
    <name evidence="2" type="ORF">G6F50_015350</name>
</gene>
<dbReference type="PROSITE" id="PS50507">
    <property type="entry name" value="RDRP_SSRNA_POS"/>
    <property type="match status" value="1"/>
</dbReference>
<dbReference type="GO" id="GO:0006351">
    <property type="term" value="P:DNA-templated transcription"/>
    <property type="evidence" value="ECO:0007669"/>
    <property type="project" value="InterPro"/>
</dbReference>
<dbReference type="Pfam" id="PF00978">
    <property type="entry name" value="RdRP_2"/>
    <property type="match status" value="1"/>
</dbReference>
<keyword evidence="3" id="KW-1185">Reference proteome</keyword>
<evidence type="ECO:0000259" key="1">
    <source>
        <dbReference type="PROSITE" id="PS50507"/>
    </source>
</evidence>
<accession>A0A9P6XZB8</accession>
<proteinExistence type="predicted"/>
<organism evidence="2 3">
    <name type="scientific">Rhizopus delemar</name>
    <dbReference type="NCBI Taxonomy" id="936053"/>
    <lineage>
        <taxon>Eukaryota</taxon>
        <taxon>Fungi</taxon>
        <taxon>Fungi incertae sedis</taxon>
        <taxon>Mucoromycota</taxon>
        <taxon>Mucoromycotina</taxon>
        <taxon>Mucoromycetes</taxon>
        <taxon>Mucorales</taxon>
        <taxon>Mucorineae</taxon>
        <taxon>Rhizopodaceae</taxon>
        <taxon>Rhizopus</taxon>
    </lineage>
</organism>
<reference evidence="2 3" key="1">
    <citation type="journal article" date="2020" name="Microb. Genom.">
        <title>Genetic diversity of clinical and environmental Mucorales isolates obtained from an investigation of mucormycosis cases among solid organ transplant recipients.</title>
        <authorList>
            <person name="Nguyen M.H."/>
            <person name="Kaul D."/>
            <person name="Muto C."/>
            <person name="Cheng S.J."/>
            <person name="Richter R.A."/>
            <person name="Bruno V.M."/>
            <person name="Liu G."/>
            <person name="Beyhan S."/>
            <person name="Sundermann A.J."/>
            <person name="Mounaud S."/>
            <person name="Pasculle A.W."/>
            <person name="Nierman W.C."/>
            <person name="Driscoll E."/>
            <person name="Cumbie R."/>
            <person name="Clancy C.J."/>
            <person name="Dupont C.L."/>
        </authorList>
    </citation>
    <scope>NUCLEOTIDE SEQUENCE [LARGE SCALE GENOMIC DNA]</scope>
    <source>
        <strain evidence="2 3">GL24</strain>
    </source>
</reference>
<name>A0A9P6XZB8_9FUNG</name>
<dbReference type="GO" id="GO:0003968">
    <property type="term" value="F:RNA-directed RNA polymerase activity"/>
    <property type="evidence" value="ECO:0007669"/>
    <property type="project" value="InterPro"/>
</dbReference>
<dbReference type="EMBL" id="JAANIU010008358">
    <property type="protein sequence ID" value="KAG1535255.1"/>
    <property type="molecule type" value="Genomic_DNA"/>
</dbReference>